<dbReference type="EMBL" id="QKKF02007569">
    <property type="protein sequence ID" value="RZF45967.1"/>
    <property type="molecule type" value="Genomic_DNA"/>
</dbReference>
<accession>A0A482XJX7</accession>
<dbReference type="InterPro" id="IPR011009">
    <property type="entry name" value="Kinase-like_dom_sf"/>
</dbReference>
<dbReference type="SUPFAM" id="SSF56112">
    <property type="entry name" value="Protein kinase-like (PK-like)"/>
    <property type="match status" value="1"/>
</dbReference>
<protein>
    <submittedName>
        <fullName evidence="1">Uncharacterized protein</fullName>
    </submittedName>
</protein>
<dbReference type="AlphaFoldDB" id="A0A482XJX7"/>
<sequence length="94" mass="10455">MRGLLDSNRPVPFRLTPNLMELLTETGVNGPLSASVIASARCFMHPNFKVQTILRAILRDEMIMSYKKKHEPVCENLSEVPGEAIITKAVAAIY</sequence>
<dbReference type="SMR" id="A0A482XJX7"/>
<gene>
    <name evidence="1" type="ORF">LSTR_LSTR008344</name>
</gene>
<comment type="caution">
    <text evidence="1">The sequence shown here is derived from an EMBL/GenBank/DDBJ whole genome shotgun (WGS) entry which is preliminary data.</text>
</comment>
<organism evidence="1 2">
    <name type="scientific">Laodelphax striatellus</name>
    <name type="common">Small brown planthopper</name>
    <name type="synonym">Delphax striatella</name>
    <dbReference type="NCBI Taxonomy" id="195883"/>
    <lineage>
        <taxon>Eukaryota</taxon>
        <taxon>Metazoa</taxon>
        <taxon>Ecdysozoa</taxon>
        <taxon>Arthropoda</taxon>
        <taxon>Hexapoda</taxon>
        <taxon>Insecta</taxon>
        <taxon>Pterygota</taxon>
        <taxon>Neoptera</taxon>
        <taxon>Paraneoptera</taxon>
        <taxon>Hemiptera</taxon>
        <taxon>Auchenorrhyncha</taxon>
        <taxon>Fulgoroidea</taxon>
        <taxon>Delphacidae</taxon>
        <taxon>Criomorphinae</taxon>
        <taxon>Laodelphax</taxon>
    </lineage>
</organism>
<dbReference type="STRING" id="195883.A0A482XJX7"/>
<dbReference type="OrthoDB" id="5570127at2759"/>
<dbReference type="Proteomes" id="UP000291343">
    <property type="component" value="Unassembled WGS sequence"/>
</dbReference>
<dbReference type="InParanoid" id="A0A482XJX7"/>
<name>A0A482XJX7_LAOST</name>
<evidence type="ECO:0000313" key="1">
    <source>
        <dbReference type="EMBL" id="RZF45967.1"/>
    </source>
</evidence>
<reference evidence="1 2" key="1">
    <citation type="journal article" date="2017" name="Gigascience">
        <title>Genome sequence of the small brown planthopper, Laodelphax striatellus.</title>
        <authorList>
            <person name="Zhu J."/>
            <person name="Jiang F."/>
            <person name="Wang X."/>
            <person name="Yang P."/>
            <person name="Bao Y."/>
            <person name="Zhao W."/>
            <person name="Wang W."/>
            <person name="Lu H."/>
            <person name="Wang Q."/>
            <person name="Cui N."/>
            <person name="Li J."/>
            <person name="Chen X."/>
            <person name="Luo L."/>
            <person name="Yu J."/>
            <person name="Kang L."/>
            <person name="Cui F."/>
        </authorList>
    </citation>
    <scope>NUCLEOTIDE SEQUENCE [LARGE SCALE GENOMIC DNA]</scope>
    <source>
        <strain evidence="1">Lst14</strain>
    </source>
</reference>
<keyword evidence="2" id="KW-1185">Reference proteome</keyword>
<evidence type="ECO:0000313" key="2">
    <source>
        <dbReference type="Proteomes" id="UP000291343"/>
    </source>
</evidence>
<proteinExistence type="predicted"/>